<evidence type="ECO:0000256" key="2">
    <source>
        <dbReference type="ARBA" id="ARBA00022727"/>
    </source>
</evidence>
<dbReference type="GO" id="GO:0004017">
    <property type="term" value="F:AMP kinase activity"/>
    <property type="evidence" value="ECO:0007669"/>
    <property type="project" value="UniProtKB-UniRule"/>
</dbReference>
<feature type="binding site" evidence="5">
    <location>
        <position position="190"/>
    </location>
    <ligand>
        <name>ATP</name>
        <dbReference type="ChEBI" id="CHEBI:30616"/>
    </ligand>
</feature>
<gene>
    <name evidence="5" type="primary">adk</name>
    <name evidence="8" type="ORF">ACD_49C00064G0016</name>
</gene>
<evidence type="ECO:0000256" key="3">
    <source>
        <dbReference type="ARBA" id="ARBA00022741"/>
    </source>
</evidence>
<dbReference type="SUPFAM" id="SSF52540">
    <property type="entry name" value="P-loop containing nucleoside triphosphate hydrolases"/>
    <property type="match status" value="1"/>
</dbReference>
<evidence type="ECO:0000256" key="1">
    <source>
        <dbReference type="ARBA" id="ARBA00022679"/>
    </source>
</evidence>
<keyword evidence="5 7" id="KW-0067">ATP-binding</keyword>
<feature type="binding site" evidence="5">
    <location>
        <position position="91"/>
    </location>
    <ligand>
        <name>AMP</name>
        <dbReference type="ChEBI" id="CHEBI:456215"/>
    </ligand>
</feature>
<keyword evidence="5" id="KW-0963">Cytoplasm</keyword>
<name>K2BBI8_9BACT</name>
<comment type="caution">
    <text evidence="8">The sequence shown here is derived from an EMBL/GenBank/DDBJ whole genome shotgun (WGS) entry which is preliminary data.</text>
</comment>
<dbReference type="AlphaFoldDB" id="K2BBI8"/>
<protein>
    <recommendedName>
        <fullName evidence="5 7">Adenylate kinase</fullName>
        <shortName evidence="5">AK</shortName>
        <ecNumber evidence="5 7">2.7.4.3</ecNumber>
    </recommendedName>
    <alternativeName>
        <fullName evidence="5">ATP-AMP transphosphorylase</fullName>
    </alternativeName>
    <alternativeName>
        <fullName evidence="5">ATP:AMP phosphotransferase</fullName>
    </alternativeName>
    <alternativeName>
        <fullName evidence="5">Adenylate monophosphate kinase</fullName>
    </alternativeName>
</protein>
<dbReference type="PROSITE" id="PS00113">
    <property type="entry name" value="ADENYLATE_KINASE"/>
    <property type="match status" value="1"/>
</dbReference>
<evidence type="ECO:0000256" key="4">
    <source>
        <dbReference type="ARBA" id="ARBA00022777"/>
    </source>
</evidence>
<keyword evidence="3 5" id="KW-0547">Nucleotide-binding</keyword>
<comment type="pathway">
    <text evidence="5">Purine metabolism; AMP biosynthesis via salvage pathway; AMP from ADP: step 1/1.</text>
</comment>
<dbReference type="EMBL" id="AMFJ01021650">
    <property type="protein sequence ID" value="EKD66113.1"/>
    <property type="molecule type" value="Genomic_DNA"/>
</dbReference>
<evidence type="ECO:0000313" key="8">
    <source>
        <dbReference type="EMBL" id="EKD66113.1"/>
    </source>
</evidence>
<evidence type="ECO:0000256" key="5">
    <source>
        <dbReference type="HAMAP-Rule" id="MF_00235"/>
    </source>
</evidence>
<dbReference type="GO" id="GO:0005737">
    <property type="term" value="C:cytoplasm"/>
    <property type="evidence" value="ECO:0007669"/>
    <property type="project" value="UniProtKB-SubCell"/>
</dbReference>
<organism evidence="8">
    <name type="scientific">uncultured bacterium</name>
    <name type="common">gcode 4</name>
    <dbReference type="NCBI Taxonomy" id="1234023"/>
    <lineage>
        <taxon>Bacteria</taxon>
        <taxon>environmental samples</taxon>
    </lineage>
</organism>
<comment type="catalytic activity">
    <reaction evidence="5 7">
        <text>AMP + ATP = 2 ADP</text>
        <dbReference type="Rhea" id="RHEA:12973"/>
        <dbReference type="ChEBI" id="CHEBI:30616"/>
        <dbReference type="ChEBI" id="CHEBI:456215"/>
        <dbReference type="ChEBI" id="CHEBI:456216"/>
        <dbReference type="EC" id="2.7.4.3"/>
    </reaction>
</comment>
<feature type="binding site" evidence="5">
    <location>
        <position position="36"/>
    </location>
    <ligand>
        <name>AMP</name>
        <dbReference type="ChEBI" id="CHEBI:456215"/>
    </ligand>
</feature>
<comment type="function">
    <text evidence="5">Catalyzes the reversible transfer of the terminal phosphate group between ATP and AMP. Plays an important role in cellular energy homeostasis and in adenine nucleotide metabolism.</text>
</comment>
<keyword evidence="2 5" id="KW-0545">Nucleotide biosynthesis</keyword>
<dbReference type="GO" id="GO:0005524">
    <property type="term" value="F:ATP binding"/>
    <property type="evidence" value="ECO:0007669"/>
    <property type="project" value="UniProtKB-UniRule"/>
</dbReference>
<comment type="similarity">
    <text evidence="5 6">Belongs to the adenylate kinase family.</text>
</comment>
<feature type="binding site" evidence="5">
    <location>
        <position position="121"/>
    </location>
    <ligand>
        <name>ATP</name>
        <dbReference type="ChEBI" id="CHEBI:30616"/>
    </ligand>
</feature>
<feature type="binding site" evidence="5">
    <location>
        <begin position="57"/>
        <end position="59"/>
    </location>
    <ligand>
        <name>AMP</name>
        <dbReference type="ChEBI" id="CHEBI:456215"/>
    </ligand>
</feature>
<dbReference type="HAMAP" id="MF_00235">
    <property type="entry name" value="Adenylate_kinase_Adk"/>
    <property type="match status" value="1"/>
</dbReference>
<keyword evidence="1 5" id="KW-0808">Transferase</keyword>
<keyword evidence="4 5" id="KW-0418">Kinase</keyword>
<comment type="caution">
    <text evidence="5">Lacks conserved residue(s) required for the propagation of feature annotation.</text>
</comment>
<feature type="binding site" evidence="5">
    <location>
        <position position="150"/>
    </location>
    <ligand>
        <name>AMP</name>
        <dbReference type="ChEBI" id="CHEBI:456215"/>
    </ligand>
</feature>
<dbReference type="CDD" id="cd01428">
    <property type="entry name" value="ADK"/>
    <property type="match status" value="1"/>
</dbReference>
<dbReference type="InterPro" id="IPR000850">
    <property type="entry name" value="Adenylat/UMP-CMP_kin"/>
</dbReference>
<reference evidence="8" key="1">
    <citation type="journal article" date="2012" name="Science">
        <title>Fermentation, hydrogen, and sulfur metabolism in multiple uncultivated bacterial phyla.</title>
        <authorList>
            <person name="Wrighton K.C."/>
            <person name="Thomas B.C."/>
            <person name="Sharon I."/>
            <person name="Miller C.S."/>
            <person name="Castelle C.J."/>
            <person name="VerBerkmoes N.C."/>
            <person name="Wilkins M.J."/>
            <person name="Hettich R.L."/>
            <person name="Lipton M.S."/>
            <person name="Williams K.H."/>
            <person name="Long P.E."/>
            <person name="Banfield J.F."/>
        </authorList>
    </citation>
    <scope>NUCLEOTIDE SEQUENCE [LARGE SCALE GENOMIC DNA]</scope>
</reference>
<feature type="binding site" evidence="5">
    <location>
        <position position="161"/>
    </location>
    <ligand>
        <name>AMP</name>
        <dbReference type="ChEBI" id="CHEBI:456215"/>
    </ligand>
</feature>
<dbReference type="PANTHER" id="PTHR23359">
    <property type="entry name" value="NUCLEOTIDE KINASE"/>
    <property type="match status" value="1"/>
</dbReference>
<dbReference type="GO" id="GO:0044209">
    <property type="term" value="P:AMP salvage"/>
    <property type="evidence" value="ECO:0007669"/>
    <property type="project" value="UniProtKB-UniRule"/>
</dbReference>
<comment type="domain">
    <text evidence="5">Consists of three domains, a large central CORE domain and two small peripheral domains, NMPbind and LID, which undergo movements during catalysis. The LID domain closes over the site of phosphoryl transfer upon ATP binding. Assembling and dissambling the active center during each catalytic cycle provides an effective means to prevent ATP hydrolysis.</text>
</comment>
<dbReference type="InterPro" id="IPR027417">
    <property type="entry name" value="P-loop_NTPase"/>
</dbReference>
<dbReference type="PRINTS" id="PR00094">
    <property type="entry name" value="ADENYLTKNASE"/>
</dbReference>
<dbReference type="Gene3D" id="3.40.50.300">
    <property type="entry name" value="P-loop containing nucleotide triphosphate hydrolases"/>
    <property type="match status" value="1"/>
</dbReference>
<dbReference type="EC" id="2.7.4.3" evidence="5 7"/>
<evidence type="ECO:0000256" key="6">
    <source>
        <dbReference type="RuleBase" id="RU003330"/>
    </source>
</evidence>
<comment type="subunit">
    <text evidence="5 7">Monomer.</text>
</comment>
<evidence type="ECO:0000256" key="7">
    <source>
        <dbReference type="RuleBase" id="RU003331"/>
    </source>
</evidence>
<dbReference type="UniPathway" id="UPA00588">
    <property type="reaction ID" value="UER00649"/>
</dbReference>
<dbReference type="Pfam" id="PF00406">
    <property type="entry name" value="ADK"/>
    <property type="match status" value="1"/>
</dbReference>
<dbReference type="InterPro" id="IPR033690">
    <property type="entry name" value="Adenylat_kinase_CS"/>
</dbReference>
<accession>K2BBI8</accession>
<sequence length="207" mass="24852">MDIILVGIQWSGKWTQARKIVDNFSYSFFEMWQKLRNFCEIGHELSQDVREHINLWKLVPQDMIAKILSHYKETHRWVNILFDGIPRNIEQKDLFDEIIKDYIVIFLDLQKSDAIARLAGRRIDPITWESFSSDFTWDINPKTWNKLITRSDDTPEAVSKRVDIFYQNTLPLLALWAQEWRKVYKIDASKSIDEVFEEIRKILDWKK</sequence>
<proteinExistence type="inferred from homology"/>
<comment type="subcellular location">
    <subcellularLocation>
        <location evidence="5 7">Cytoplasm</location>
    </subcellularLocation>
</comment>